<gene>
    <name evidence="2 3 4" type="primary">LOC110798401</name>
    <name evidence="5 6" type="synonym">LOC110789041</name>
</gene>
<evidence type="ECO:0000313" key="6">
    <source>
        <dbReference type="RefSeq" id="XP_056691386.1"/>
    </source>
</evidence>
<accession>A0ABM3QGX2</accession>
<protein>
    <submittedName>
        <fullName evidence="2 3">Uncharacterized protein</fullName>
    </submittedName>
</protein>
<evidence type="ECO:0000313" key="4">
    <source>
        <dbReference type="RefSeq" id="XP_056682612.1"/>
    </source>
</evidence>
<keyword evidence="1" id="KW-1185">Reference proteome</keyword>
<evidence type="ECO:0000313" key="5">
    <source>
        <dbReference type="RefSeq" id="XP_056691385.1"/>
    </source>
</evidence>
<dbReference type="Proteomes" id="UP000813463">
    <property type="component" value="Chromosome 2"/>
</dbReference>
<evidence type="ECO:0000313" key="2">
    <source>
        <dbReference type="RefSeq" id="XP_056682610.1"/>
    </source>
</evidence>
<reference evidence="1" key="1">
    <citation type="journal article" date="2021" name="Nat. Commun.">
        <title>Genomic analyses provide insights into spinach domestication and the genetic basis of agronomic traits.</title>
        <authorList>
            <person name="Cai X."/>
            <person name="Sun X."/>
            <person name="Xu C."/>
            <person name="Sun H."/>
            <person name="Wang X."/>
            <person name="Ge C."/>
            <person name="Zhang Z."/>
            <person name="Wang Q."/>
            <person name="Fei Z."/>
            <person name="Jiao C."/>
            <person name="Wang Q."/>
        </authorList>
    </citation>
    <scope>NUCLEOTIDE SEQUENCE [LARGE SCALE GENOMIC DNA]</scope>
    <source>
        <strain evidence="1">cv. Varoflay</strain>
    </source>
</reference>
<name>A0ABM3QGX2_SPIOL</name>
<evidence type="ECO:0000313" key="3">
    <source>
        <dbReference type="RefSeq" id="XP_056682611.1"/>
    </source>
</evidence>
<dbReference type="GeneID" id="110798401"/>
<sequence length="126" mass="14509">MKALLEHKAEGHPENEGFWRFQGRPQFLHNCVEDQNVGRDIIVHRVRRNIKNKKDMPTAGPIGPVDWNVVEVKLDQHSGSKAESLRPLTQFLEARLWLKLLLLMQLQGSTSFNLLATGYHLIYVIN</sequence>
<dbReference type="RefSeq" id="XP_056682611.1">
    <property type="nucleotide sequence ID" value="XM_056826633.1"/>
</dbReference>
<dbReference type="RefSeq" id="XP_056682610.1">
    <property type="nucleotide sequence ID" value="XM_056826632.1"/>
</dbReference>
<organism evidence="1 3">
    <name type="scientific">Spinacia oleracea</name>
    <name type="common">Spinach</name>
    <dbReference type="NCBI Taxonomy" id="3562"/>
    <lineage>
        <taxon>Eukaryota</taxon>
        <taxon>Viridiplantae</taxon>
        <taxon>Streptophyta</taxon>
        <taxon>Embryophyta</taxon>
        <taxon>Tracheophyta</taxon>
        <taxon>Spermatophyta</taxon>
        <taxon>Magnoliopsida</taxon>
        <taxon>eudicotyledons</taxon>
        <taxon>Gunneridae</taxon>
        <taxon>Pentapetalae</taxon>
        <taxon>Caryophyllales</taxon>
        <taxon>Chenopodiaceae</taxon>
        <taxon>Chenopodioideae</taxon>
        <taxon>Anserineae</taxon>
        <taxon>Spinacia</taxon>
    </lineage>
</organism>
<dbReference type="RefSeq" id="XP_056691386.1">
    <property type="nucleotide sequence ID" value="XM_056835408.1"/>
</dbReference>
<dbReference type="Proteomes" id="UP000813463">
    <property type="component" value="Chromosome 4"/>
</dbReference>
<dbReference type="RefSeq" id="XP_056682612.1">
    <property type="nucleotide sequence ID" value="XM_056826634.1"/>
</dbReference>
<evidence type="ECO:0000313" key="1">
    <source>
        <dbReference type="Proteomes" id="UP000813463"/>
    </source>
</evidence>
<reference evidence="2 3" key="2">
    <citation type="submission" date="2025-05" db="UniProtKB">
        <authorList>
            <consortium name="RefSeq"/>
        </authorList>
    </citation>
    <scope>IDENTIFICATION</scope>
    <source>
        <tissue evidence="2 3">Leaf</tissue>
    </source>
</reference>
<dbReference type="RefSeq" id="XP_056691385.1">
    <property type="nucleotide sequence ID" value="XM_056835407.1"/>
</dbReference>
<proteinExistence type="predicted"/>